<feature type="region of interest" description="Disordered" evidence="1">
    <location>
        <begin position="205"/>
        <end position="224"/>
    </location>
</feature>
<dbReference type="AlphaFoldDB" id="A0A7Y4JZU3"/>
<sequence>MAAGPPAEAVGTLPRARRHLAWVLVLARWLKAWAERVLAEHAAALAKAAAGLGGARVRSLPLREPAVALPAPVPLWPPRMEPLPPAPLDAASPVTYPEAPTPRLNTLRCIPMEAGDAPEEVEREDVPLGAAPRVPFGFDPEDLLPAEPVAVVAPSPALLLQAAALEETPELPPAAPLSSRAVGSFPRDPARDLILLLKESLGTLPPPSVPWSEAAPSAQGEPADAAEMLRQCERLELEPPVE</sequence>
<reference evidence="2 3" key="1">
    <citation type="submission" date="2020-05" db="EMBL/GenBank/DDBJ databases">
        <authorList>
            <person name="Whitworth D."/>
        </authorList>
    </citation>
    <scope>NUCLEOTIDE SEQUENCE [LARGE SCALE GENOMIC DNA]</scope>
    <source>
        <strain evidence="2 3">CA046A</strain>
    </source>
</reference>
<dbReference type="EMBL" id="JABFJW010000439">
    <property type="protein sequence ID" value="NOK14271.1"/>
    <property type="molecule type" value="Genomic_DNA"/>
</dbReference>
<protein>
    <submittedName>
        <fullName evidence="2">Uncharacterized protein</fullName>
    </submittedName>
</protein>
<dbReference type="Proteomes" id="UP000528460">
    <property type="component" value="Unassembled WGS sequence"/>
</dbReference>
<evidence type="ECO:0000313" key="2">
    <source>
        <dbReference type="EMBL" id="NOK14271.1"/>
    </source>
</evidence>
<organism evidence="2 3">
    <name type="scientific">Corallococcus exercitus</name>
    <dbReference type="NCBI Taxonomy" id="2316736"/>
    <lineage>
        <taxon>Bacteria</taxon>
        <taxon>Pseudomonadati</taxon>
        <taxon>Myxococcota</taxon>
        <taxon>Myxococcia</taxon>
        <taxon>Myxococcales</taxon>
        <taxon>Cystobacterineae</taxon>
        <taxon>Myxococcaceae</taxon>
        <taxon>Corallococcus</taxon>
    </lineage>
</organism>
<comment type="caution">
    <text evidence="2">The sequence shown here is derived from an EMBL/GenBank/DDBJ whole genome shotgun (WGS) entry which is preliminary data.</text>
</comment>
<gene>
    <name evidence="2" type="ORF">HNS30_35050</name>
</gene>
<accession>A0A7Y4JZU3</accession>
<name>A0A7Y4JZU3_9BACT</name>
<evidence type="ECO:0000313" key="3">
    <source>
        <dbReference type="Proteomes" id="UP000528460"/>
    </source>
</evidence>
<dbReference type="RefSeq" id="WP_171421376.1">
    <property type="nucleotide sequence ID" value="NZ_JABFJW010000439.1"/>
</dbReference>
<evidence type="ECO:0000256" key="1">
    <source>
        <dbReference type="SAM" id="MobiDB-lite"/>
    </source>
</evidence>
<proteinExistence type="predicted"/>